<sequence>MIATSAGIGSVLGLSSLMGITADSNMITLPILLGMALSVGYSVHYVNSFRMHFRRTGLRKDSVVKAVEETGWPILFTVITTVASLISFLFAGIGPIRWVGGISASIVFTVYLYVITLIPILMSFGKDKQILITEPETKKNGATKADLCFEKIGNKIIDKKLLISAASFIIIAAMIPGIFKISVNMDYIEMMEKKIPYVERLLNMLSGKLGSLYSYDVMISYDDPEAFKNSDSLKNLEALENKLGSLNLTKISGEKPRVTSACQMMKEINRMFNEDDINFYSIPDDDDIIAQNLVFYSDSFKDWFDIESDNFGITHVHVELSGYDANLIVEDIDNAKKYAAELFPDAGISIVGEVVEYAEMNHKLVTAELKSFTLSFIVIAILLILAFSSIKTGLIGMIPNLAPVIVVGGVMGYAHFSLDMLTMTIMPMILGIAVDDTIHLINHIKYQLEVTGSYKEAIIISFRENGGLYGLGARLHHGERQTAWKLQTFCTLKTKLHFLPLTMLNHDWELMQQNFLLNQKKSVPTFTGFRFLHQALCPLQKIIR</sequence>
<feature type="domain" description="SSD" evidence="7">
    <location>
        <begin position="1"/>
        <end position="124"/>
    </location>
</feature>
<evidence type="ECO:0000313" key="9">
    <source>
        <dbReference type="Proteomes" id="UP000578697"/>
    </source>
</evidence>
<dbReference type="PANTHER" id="PTHR33406">
    <property type="entry name" value="MEMBRANE PROTEIN MJ1562-RELATED"/>
    <property type="match status" value="1"/>
</dbReference>
<dbReference type="InterPro" id="IPR050545">
    <property type="entry name" value="Mycobact_MmpL"/>
</dbReference>
<dbReference type="GO" id="GO:0005886">
    <property type="term" value="C:plasma membrane"/>
    <property type="evidence" value="ECO:0007669"/>
    <property type="project" value="UniProtKB-SubCell"/>
</dbReference>
<dbReference type="AlphaFoldDB" id="A0A840SGS5"/>
<dbReference type="InterPro" id="IPR000731">
    <property type="entry name" value="SSD"/>
</dbReference>
<keyword evidence="5 6" id="KW-0472">Membrane</keyword>
<evidence type="ECO:0000313" key="8">
    <source>
        <dbReference type="EMBL" id="MBB5218733.1"/>
    </source>
</evidence>
<evidence type="ECO:0000256" key="4">
    <source>
        <dbReference type="ARBA" id="ARBA00022989"/>
    </source>
</evidence>
<protein>
    <submittedName>
        <fullName evidence="8">Putative RND superfamily exporter protein</fullName>
    </submittedName>
</protein>
<feature type="transmembrane region" description="Helical" evidence="6">
    <location>
        <begin position="70"/>
        <end position="93"/>
    </location>
</feature>
<feature type="transmembrane region" description="Helical" evidence="6">
    <location>
        <begin position="161"/>
        <end position="179"/>
    </location>
</feature>
<accession>A0A840SGS5</accession>
<comment type="subcellular location">
    <subcellularLocation>
        <location evidence="1">Cell membrane</location>
        <topology evidence="1">Multi-pass membrane protein</topology>
    </subcellularLocation>
</comment>
<feature type="transmembrane region" description="Helical" evidence="6">
    <location>
        <begin position="29"/>
        <end position="49"/>
    </location>
</feature>
<comment type="caution">
    <text evidence="8">The sequence shown here is derived from an EMBL/GenBank/DDBJ whole genome shotgun (WGS) entry which is preliminary data.</text>
</comment>
<feature type="transmembrane region" description="Helical" evidence="6">
    <location>
        <begin position="369"/>
        <end position="387"/>
    </location>
</feature>
<keyword evidence="3 6" id="KW-0812">Transmembrane</keyword>
<keyword evidence="9" id="KW-1185">Reference proteome</keyword>
<evidence type="ECO:0000256" key="2">
    <source>
        <dbReference type="ARBA" id="ARBA00022475"/>
    </source>
</evidence>
<organism evidence="8 9">
    <name type="scientific">Treponema rectale</name>
    <dbReference type="NCBI Taxonomy" id="744512"/>
    <lineage>
        <taxon>Bacteria</taxon>
        <taxon>Pseudomonadati</taxon>
        <taxon>Spirochaetota</taxon>
        <taxon>Spirochaetia</taxon>
        <taxon>Spirochaetales</taxon>
        <taxon>Treponemataceae</taxon>
        <taxon>Treponema</taxon>
    </lineage>
</organism>
<evidence type="ECO:0000256" key="1">
    <source>
        <dbReference type="ARBA" id="ARBA00004651"/>
    </source>
</evidence>
<feature type="transmembrane region" description="Helical" evidence="6">
    <location>
        <begin position="394"/>
        <end position="414"/>
    </location>
</feature>
<dbReference type="EMBL" id="JACHFR010000002">
    <property type="protein sequence ID" value="MBB5218733.1"/>
    <property type="molecule type" value="Genomic_DNA"/>
</dbReference>
<dbReference type="Gene3D" id="1.20.1640.10">
    <property type="entry name" value="Multidrug efflux transporter AcrB transmembrane domain"/>
    <property type="match status" value="2"/>
</dbReference>
<evidence type="ECO:0000256" key="6">
    <source>
        <dbReference type="SAM" id="Phobius"/>
    </source>
</evidence>
<reference evidence="8 9" key="1">
    <citation type="submission" date="2020-08" db="EMBL/GenBank/DDBJ databases">
        <title>Genomic Encyclopedia of Type Strains, Phase IV (KMG-IV): sequencing the most valuable type-strain genomes for metagenomic binning, comparative biology and taxonomic classification.</title>
        <authorList>
            <person name="Goeker M."/>
        </authorList>
    </citation>
    <scope>NUCLEOTIDE SEQUENCE [LARGE SCALE GENOMIC DNA]</scope>
    <source>
        <strain evidence="8 9">DSM 103679</strain>
    </source>
</reference>
<dbReference type="PROSITE" id="PS50156">
    <property type="entry name" value="SSD"/>
    <property type="match status" value="1"/>
</dbReference>
<keyword evidence="4 6" id="KW-1133">Transmembrane helix</keyword>
<proteinExistence type="predicted"/>
<feature type="transmembrane region" description="Helical" evidence="6">
    <location>
        <begin position="99"/>
        <end position="122"/>
    </location>
</feature>
<name>A0A840SGS5_9SPIR</name>
<dbReference type="InterPro" id="IPR004869">
    <property type="entry name" value="MMPL_dom"/>
</dbReference>
<gene>
    <name evidence="8" type="ORF">HNP77_001102</name>
</gene>
<dbReference type="Proteomes" id="UP000578697">
    <property type="component" value="Unassembled WGS sequence"/>
</dbReference>
<evidence type="ECO:0000256" key="5">
    <source>
        <dbReference type="ARBA" id="ARBA00023136"/>
    </source>
</evidence>
<evidence type="ECO:0000256" key="3">
    <source>
        <dbReference type="ARBA" id="ARBA00022692"/>
    </source>
</evidence>
<keyword evidence="2" id="KW-1003">Cell membrane</keyword>
<dbReference type="PANTHER" id="PTHR33406:SF12">
    <property type="entry name" value="BLR2997 PROTEIN"/>
    <property type="match status" value="1"/>
</dbReference>
<dbReference type="SUPFAM" id="SSF82866">
    <property type="entry name" value="Multidrug efflux transporter AcrB transmembrane domain"/>
    <property type="match status" value="2"/>
</dbReference>
<dbReference type="Pfam" id="PF03176">
    <property type="entry name" value="MMPL"/>
    <property type="match status" value="1"/>
</dbReference>
<evidence type="ECO:0000259" key="7">
    <source>
        <dbReference type="PROSITE" id="PS50156"/>
    </source>
</evidence>